<proteinExistence type="predicted"/>
<keyword evidence="4" id="KW-1185">Reference proteome</keyword>
<keyword evidence="1" id="KW-0597">Phosphoprotein</keyword>
<dbReference type="EMBL" id="BAABAK010000009">
    <property type="protein sequence ID" value="GAA3964297.1"/>
    <property type="molecule type" value="Genomic_DNA"/>
</dbReference>
<sequence>MKRVRAIVIDDDKLVLFIHQIMIEDCQPVWDTDYFPDASSALEFLKLRASLKISFLVFLDINMPGMSGWDMLDEIEKNPFKEQIFVILLTSSDNQSDKIKAGSYKNVKAYLTKPFKTKDFAELKANEALSVFFNNSLIKQPASKS</sequence>
<dbReference type="SMART" id="SM00448">
    <property type="entry name" value="REC"/>
    <property type="match status" value="1"/>
</dbReference>
<comment type="caution">
    <text evidence="3">The sequence shown here is derived from an EMBL/GenBank/DDBJ whole genome shotgun (WGS) entry which is preliminary data.</text>
</comment>
<evidence type="ECO:0000256" key="1">
    <source>
        <dbReference type="PROSITE-ProRule" id="PRU00169"/>
    </source>
</evidence>
<dbReference type="Proteomes" id="UP001501081">
    <property type="component" value="Unassembled WGS sequence"/>
</dbReference>
<dbReference type="InterPro" id="IPR001789">
    <property type="entry name" value="Sig_transdc_resp-reg_receiver"/>
</dbReference>
<dbReference type="PANTHER" id="PTHR44520:SF2">
    <property type="entry name" value="RESPONSE REGULATOR RCP1"/>
    <property type="match status" value="1"/>
</dbReference>
<feature type="modified residue" description="4-aspartylphosphate" evidence="1">
    <location>
        <position position="60"/>
    </location>
</feature>
<dbReference type="PANTHER" id="PTHR44520">
    <property type="entry name" value="RESPONSE REGULATOR RCP1-RELATED"/>
    <property type="match status" value="1"/>
</dbReference>
<dbReference type="RefSeq" id="WP_344766226.1">
    <property type="nucleotide sequence ID" value="NZ_BAABAK010000009.1"/>
</dbReference>
<evidence type="ECO:0000259" key="2">
    <source>
        <dbReference type="PROSITE" id="PS50110"/>
    </source>
</evidence>
<accession>A0ABP7PEE0</accession>
<organism evidence="3 4">
    <name type="scientific">Pedobacter ginsengiterrae</name>
    <dbReference type="NCBI Taxonomy" id="871696"/>
    <lineage>
        <taxon>Bacteria</taxon>
        <taxon>Pseudomonadati</taxon>
        <taxon>Bacteroidota</taxon>
        <taxon>Sphingobacteriia</taxon>
        <taxon>Sphingobacteriales</taxon>
        <taxon>Sphingobacteriaceae</taxon>
        <taxon>Pedobacter</taxon>
    </lineage>
</organism>
<name>A0ABP7PEE0_9SPHI</name>
<evidence type="ECO:0000313" key="4">
    <source>
        <dbReference type="Proteomes" id="UP001501081"/>
    </source>
</evidence>
<dbReference type="InterPro" id="IPR052893">
    <property type="entry name" value="TCS_response_regulator"/>
</dbReference>
<dbReference type="PROSITE" id="PS50110">
    <property type="entry name" value="RESPONSE_REGULATORY"/>
    <property type="match status" value="1"/>
</dbReference>
<feature type="domain" description="Response regulatory" evidence="2">
    <location>
        <begin position="5"/>
        <end position="128"/>
    </location>
</feature>
<reference evidence="4" key="1">
    <citation type="journal article" date="2019" name="Int. J. Syst. Evol. Microbiol.">
        <title>The Global Catalogue of Microorganisms (GCM) 10K type strain sequencing project: providing services to taxonomists for standard genome sequencing and annotation.</title>
        <authorList>
            <consortium name="The Broad Institute Genomics Platform"/>
            <consortium name="The Broad Institute Genome Sequencing Center for Infectious Disease"/>
            <person name="Wu L."/>
            <person name="Ma J."/>
        </authorList>
    </citation>
    <scope>NUCLEOTIDE SEQUENCE [LARGE SCALE GENOMIC DNA]</scope>
    <source>
        <strain evidence="4">JCM 17338</strain>
    </source>
</reference>
<dbReference type="SUPFAM" id="SSF52172">
    <property type="entry name" value="CheY-like"/>
    <property type="match status" value="1"/>
</dbReference>
<evidence type="ECO:0000313" key="3">
    <source>
        <dbReference type="EMBL" id="GAA3964297.1"/>
    </source>
</evidence>
<dbReference type="Pfam" id="PF00072">
    <property type="entry name" value="Response_reg"/>
    <property type="match status" value="1"/>
</dbReference>
<gene>
    <name evidence="3" type="ORF">GCM10022246_16830</name>
</gene>
<protein>
    <submittedName>
        <fullName evidence="3">Response regulator</fullName>
    </submittedName>
</protein>
<dbReference type="Gene3D" id="3.40.50.2300">
    <property type="match status" value="1"/>
</dbReference>
<dbReference type="InterPro" id="IPR011006">
    <property type="entry name" value="CheY-like_superfamily"/>
</dbReference>